<gene>
    <name evidence="2" type="ORF">CAUJ_LOCUS10004</name>
</gene>
<protein>
    <recommendedName>
        <fullName evidence="1">Methyltransferase FkbM domain-containing protein</fullName>
    </recommendedName>
</protein>
<dbReference type="InterPro" id="IPR006342">
    <property type="entry name" value="FkbM_mtfrase"/>
</dbReference>
<dbReference type="AlphaFoldDB" id="A0A8S1HFQ1"/>
<feature type="domain" description="Methyltransferase FkbM" evidence="1">
    <location>
        <begin position="72"/>
        <end position="228"/>
    </location>
</feature>
<comment type="caution">
    <text evidence="2">The sequence shown here is derived from an EMBL/GenBank/DDBJ whole genome shotgun (WGS) entry which is preliminary data.</text>
</comment>
<accession>A0A8S1HFQ1</accession>
<dbReference type="Proteomes" id="UP000835052">
    <property type="component" value="Unassembled WGS sequence"/>
</dbReference>
<sequence length="253" mass="28755">MVRILGLLLIIEFEGPKPYEKNEAVIKAYKTWKKCFEEKLWDVVRNHNEKVWLTLPEEIARCRNLTLSRIIINKVPNSDDEKNYVGVMQTKPAIVVTLGVGFDVAVEKKLKNELPKGSLFFGADPISDKNEKIFSEIGTFFPVAVAATSKLANASVLKTEGGFYKNKLIEHVGFVDFVENYVRQKFIDILLLDNEGPEWDIFPMMTLGGELDQRRITICQMSVEFHYDGPGTRPKLVRLAESLLKGEMIDGFP</sequence>
<proteinExistence type="predicted"/>
<name>A0A8S1HFQ1_9PELO</name>
<evidence type="ECO:0000313" key="2">
    <source>
        <dbReference type="EMBL" id="CAD6194085.1"/>
    </source>
</evidence>
<evidence type="ECO:0000259" key="1">
    <source>
        <dbReference type="Pfam" id="PF05050"/>
    </source>
</evidence>
<dbReference type="OrthoDB" id="5869502at2759"/>
<organism evidence="2 3">
    <name type="scientific">Caenorhabditis auriculariae</name>
    <dbReference type="NCBI Taxonomy" id="2777116"/>
    <lineage>
        <taxon>Eukaryota</taxon>
        <taxon>Metazoa</taxon>
        <taxon>Ecdysozoa</taxon>
        <taxon>Nematoda</taxon>
        <taxon>Chromadorea</taxon>
        <taxon>Rhabditida</taxon>
        <taxon>Rhabditina</taxon>
        <taxon>Rhabditomorpha</taxon>
        <taxon>Rhabditoidea</taxon>
        <taxon>Rhabditidae</taxon>
        <taxon>Peloderinae</taxon>
        <taxon>Caenorhabditis</taxon>
    </lineage>
</organism>
<dbReference type="EMBL" id="CAJGYM010000041">
    <property type="protein sequence ID" value="CAD6194085.1"/>
    <property type="molecule type" value="Genomic_DNA"/>
</dbReference>
<evidence type="ECO:0000313" key="3">
    <source>
        <dbReference type="Proteomes" id="UP000835052"/>
    </source>
</evidence>
<keyword evidence="3" id="KW-1185">Reference proteome</keyword>
<reference evidence="2" key="1">
    <citation type="submission" date="2020-10" db="EMBL/GenBank/DDBJ databases">
        <authorList>
            <person name="Kikuchi T."/>
        </authorList>
    </citation>
    <scope>NUCLEOTIDE SEQUENCE</scope>
    <source>
        <strain evidence="2">NKZ352</strain>
    </source>
</reference>
<dbReference type="Pfam" id="PF05050">
    <property type="entry name" value="Methyltransf_21"/>
    <property type="match status" value="1"/>
</dbReference>
<dbReference type="PANTHER" id="PTHR22989:SF4">
    <property type="entry name" value="METHYLTRANSFERASE FKBM DOMAIN-CONTAINING PROTEIN"/>
    <property type="match status" value="1"/>
</dbReference>
<dbReference type="PANTHER" id="PTHR22989">
    <property type="entry name" value="UNCHARACTERIZED DUF13 C.ELEGANS"/>
    <property type="match status" value="1"/>
</dbReference>